<feature type="compositionally biased region" description="Basic residues" evidence="7">
    <location>
        <begin position="55"/>
        <end position="64"/>
    </location>
</feature>
<dbReference type="SUPFAM" id="SSF143034">
    <property type="entry name" value="L35p-like"/>
    <property type="match status" value="1"/>
</dbReference>
<evidence type="ECO:0000256" key="6">
    <source>
        <dbReference type="RuleBase" id="RU000568"/>
    </source>
</evidence>
<dbReference type="STRING" id="1618336.US94_C0017G0005"/>
<dbReference type="GO" id="GO:0006412">
    <property type="term" value="P:translation"/>
    <property type="evidence" value="ECO:0007669"/>
    <property type="project" value="UniProtKB-UniRule"/>
</dbReference>
<dbReference type="FunFam" id="4.10.410.60:FF:000001">
    <property type="entry name" value="50S ribosomal protein L35"/>
    <property type="match status" value="1"/>
</dbReference>
<proteinExistence type="inferred from homology"/>
<name>A0A0G0K5A6_9BACT</name>
<dbReference type="PANTHER" id="PTHR33343">
    <property type="entry name" value="54S RIBOSOMAL PROTEIN BL35M"/>
    <property type="match status" value="1"/>
</dbReference>
<evidence type="ECO:0000256" key="3">
    <source>
        <dbReference type="ARBA" id="ARBA00023274"/>
    </source>
</evidence>
<dbReference type="EMBL" id="LBUX01000017">
    <property type="protein sequence ID" value="KKQ73992.1"/>
    <property type="molecule type" value="Genomic_DNA"/>
</dbReference>
<dbReference type="HAMAP" id="MF_00514">
    <property type="entry name" value="Ribosomal_bL35"/>
    <property type="match status" value="1"/>
</dbReference>
<evidence type="ECO:0000256" key="5">
    <source>
        <dbReference type="HAMAP-Rule" id="MF_00514"/>
    </source>
</evidence>
<feature type="region of interest" description="Disordered" evidence="7">
    <location>
        <begin position="30"/>
        <end position="64"/>
    </location>
</feature>
<keyword evidence="2 5" id="KW-0689">Ribosomal protein</keyword>
<dbReference type="Proteomes" id="UP000034498">
    <property type="component" value="Unassembled WGS sequence"/>
</dbReference>
<evidence type="ECO:0000256" key="1">
    <source>
        <dbReference type="ARBA" id="ARBA00006598"/>
    </source>
</evidence>
<dbReference type="InterPro" id="IPR037229">
    <property type="entry name" value="Ribosomal_bL35_sf"/>
</dbReference>
<dbReference type="GO" id="GO:0003735">
    <property type="term" value="F:structural constituent of ribosome"/>
    <property type="evidence" value="ECO:0007669"/>
    <property type="project" value="InterPro"/>
</dbReference>
<organism evidence="8 9">
    <name type="scientific">Berkelbacteria bacterium GW2011_GWB1_38_5</name>
    <dbReference type="NCBI Taxonomy" id="1618336"/>
    <lineage>
        <taxon>Bacteria</taxon>
        <taxon>Candidatus Berkelbacteria</taxon>
    </lineage>
</organism>
<comment type="caution">
    <text evidence="8">The sequence shown here is derived from an EMBL/GenBank/DDBJ whole genome shotgun (WGS) entry which is preliminary data.</text>
</comment>
<evidence type="ECO:0000256" key="2">
    <source>
        <dbReference type="ARBA" id="ARBA00022980"/>
    </source>
</evidence>
<evidence type="ECO:0000256" key="7">
    <source>
        <dbReference type="SAM" id="MobiDB-lite"/>
    </source>
</evidence>
<dbReference type="GO" id="GO:0015934">
    <property type="term" value="C:large ribosomal subunit"/>
    <property type="evidence" value="ECO:0007669"/>
    <property type="project" value="TreeGrafter"/>
</dbReference>
<dbReference type="PANTHER" id="PTHR33343:SF1">
    <property type="entry name" value="LARGE RIBOSOMAL SUBUNIT PROTEIN BL35M"/>
    <property type="match status" value="1"/>
</dbReference>
<reference evidence="8 9" key="1">
    <citation type="journal article" date="2015" name="Nature">
        <title>rRNA introns, odd ribosomes, and small enigmatic genomes across a large radiation of phyla.</title>
        <authorList>
            <person name="Brown C.T."/>
            <person name="Hug L.A."/>
            <person name="Thomas B.C."/>
            <person name="Sharon I."/>
            <person name="Castelle C.J."/>
            <person name="Singh A."/>
            <person name="Wilkins M.J."/>
            <person name="Williams K.H."/>
            <person name="Banfield J.F."/>
        </authorList>
    </citation>
    <scope>NUCLEOTIDE SEQUENCE [LARGE SCALE GENOMIC DNA]</scope>
</reference>
<dbReference type="PRINTS" id="PR00064">
    <property type="entry name" value="RIBOSOMALL35"/>
</dbReference>
<dbReference type="InterPro" id="IPR021137">
    <property type="entry name" value="Ribosomal_bL35-like"/>
</dbReference>
<dbReference type="Gene3D" id="4.10.410.60">
    <property type="match status" value="1"/>
</dbReference>
<dbReference type="Pfam" id="PF01632">
    <property type="entry name" value="Ribosomal_L35p"/>
    <property type="match status" value="1"/>
</dbReference>
<evidence type="ECO:0000313" key="8">
    <source>
        <dbReference type="EMBL" id="KKQ73992.1"/>
    </source>
</evidence>
<dbReference type="AlphaFoldDB" id="A0A0G0K5A6"/>
<evidence type="ECO:0000256" key="4">
    <source>
        <dbReference type="ARBA" id="ARBA00071664"/>
    </source>
</evidence>
<keyword evidence="3 5" id="KW-0687">Ribonucleoprotein</keyword>
<protein>
    <recommendedName>
        <fullName evidence="4 5">Large ribosomal subunit protein bL35</fullName>
    </recommendedName>
</protein>
<evidence type="ECO:0000313" key="9">
    <source>
        <dbReference type="Proteomes" id="UP000034498"/>
    </source>
</evidence>
<accession>A0A0G0K5A6</accession>
<dbReference type="InterPro" id="IPR001706">
    <property type="entry name" value="Ribosomal_bL35"/>
</dbReference>
<gene>
    <name evidence="5" type="primary">rpmI</name>
    <name evidence="8" type="ORF">US94_C0017G0005</name>
</gene>
<comment type="similarity">
    <text evidence="1 5 6">Belongs to the bacterial ribosomal protein bL35 family.</text>
</comment>
<sequence>MKLKTVKSAKKRLIRTGSGKLMRRKLTTQHLVQGKSKRARRNSGKTVAISVSDRRKIKRMTPYK</sequence>